<comment type="caution">
    <text evidence="2">The sequence shown here is derived from an EMBL/GenBank/DDBJ whole genome shotgun (WGS) entry which is preliminary data.</text>
</comment>
<sequence length="274" mass="29105">MPEHAENGLLLRWAEALLAGPLPGRRRAIVEMLPAHPANRVQALFRLDGGPEQALRGFLLGRDPRSGAQRFALDLPAPPPGGTLSWRPVGRCAGREADPGRAAEAAPPAPTPAERFPYAMEFLGRVTAHLDQNPFAVGETPDGLRIVFPLGVGGTVRGPRLNGTISHAGGDWMLVRRDGVGISDINVLVRTDGGDIILGEYGGVVDFGADGYAQLVAGTGPRQAAVQLAPRWVTSASASRWINRLQCIGLGRVTMATLVVEYDLYAMRSRAAEG</sequence>
<dbReference type="Gene3D" id="2.40.160.20">
    <property type="match status" value="1"/>
</dbReference>
<name>A0A4R4DNG1_9PROT</name>
<proteinExistence type="predicted"/>
<dbReference type="AlphaFoldDB" id="A0A4R4DNG1"/>
<dbReference type="Pfam" id="PF11578">
    <property type="entry name" value="DUF3237"/>
    <property type="match status" value="1"/>
</dbReference>
<dbReference type="RefSeq" id="WP_132287977.1">
    <property type="nucleotide sequence ID" value="NZ_SKBM01000008.1"/>
</dbReference>
<dbReference type="OrthoDB" id="5294829at2"/>
<evidence type="ECO:0000313" key="3">
    <source>
        <dbReference type="Proteomes" id="UP000295023"/>
    </source>
</evidence>
<reference evidence="2 3" key="1">
    <citation type="submission" date="2019-03" db="EMBL/GenBank/DDBJ databases">
        <title>Paracraurococcus aquatilis NE82 genome sequence.</title>
        <authorList>
            <person name="Zhao Y."/>
            <person name="Du Z."/>
        </authorList>
    </citation>
    <scope>NUCLEOTIDE SEQUENCE [LARGE SCALE GENOMIC DNA]</scope>
    <source>
        <strain evidence="2 3">NE82</strain>
    </source>
</reference>
<organism evidence="2 3">
    <name type="scientific">Roseicella aquatilis</name>
    <dbReference type="NCBI Taxonomy" id="2527868"/>
    <lineage>
        <taxon>Bacteria</taxon>
        <taxon>Pseudomonadati</taxon>
        <taxon>Pseudomonadota</taxon>
        <taxon>Alphaproteobacteria</taxon>
        <taxon>Acetobacterales</taxon>
        <taxon>Roseomonadaceae</taxon>
        <taxon>Roseicella</taxon>
    </lineage>
</organism>
<accession>A0A4R4DNG1</accession>
<keyword evidence="3" id="KW-1185">Reference proteome</keyword>
<protein>
    <submittedName>
        <fullName evidence="2">DUF3237 domain-containing protein</fullName>
    </submittedName>
</protein>
<evidence type="ECO:0000256" key="1">
    <source>
        <dbReference type="SAM" id="MobiDB-lite"/>
    </source>
</evidence>
<evidence type="ECO:0000313" key="2">
    <source>
        <dbReference type="EMBL" id="TCZ63185.1"/>
    </source>
</evidence>
<dbReference type="EMBL" id="SKBM01000008">
    <property type="protein sequence ID" value="TCZ63185.1"/>
    <property type="molecule type" value="Genomic_DNA"/>
</dbReference>
<gene>
    <name evidence="2" type="ORF">EXY23_10120</name>
</gene>
<feature type="region of interest" description="Disordered" evidence="1">
    <location>
        <begin position="92"/>
        <end position="111"/>
    </location>
</feature>
<dbReference type="Proteomes" id="UP000295023">
    <property type="component" value="Unassembled WGS sequence"/>
</dbReference>